<gene>
    <name evidence="2" type="ORF">EVAR_82014_1</name>
</gene>
<dbReference type="STRING" id="151549.A0A4C1VXA2"/>
<dbReference type="Proteomes" id="UP000299102">
    <property type="component" value="Unassembled WGS sequence"/>
</dbReference>
<keyword evidence="3" id="KW-1185">Reference proteome</keyword>
<evidence type="ECO:0000313" key="2">
    <source>
        <dbReference type="EMBL" id="GBP42564.1"/>
    </source>
</evidence>
<sequence length="381" mass="43462">MEILMEGKCDNGGRSKPTELSLTRRKATAEAKIKKKLAKSISDRDHYRVSKPLLQRNTLQIKRFLRFRGRYVSNLWRSSSKSSTVFGNQRRCIVFSSTVSRAIISSARTPSLKSVAFFVEEFHRTWKPALQQRFTVYEDAIRRQDRSTRIYRPLRSERDKYITRPLAGHGYCIMRVVLLFQGQDTVTDDNVTATEYTIDDENAGEITMEEIMKALKRMKVEKAAGYDRVLSEILGGGGGTVASLLYQLFNKCWKSHRVSNGWSKAVIIPLYKGKSSRQQSVVWEEYECGLRMDEMFVKCLLYADDQVIPVSSACGLQEMVNKMNDSVKKRGMKVNVDKTKVMVFERGESTTDCDILIEDDGTEPSVRDSDSHLAGYSLFLA</sequence>
<reference evidence="2 3" key="1">
    <citation type="journal article" date="2019" name="Commun. Biol.">
        <title>The bagworm genome reveals a unique fibroin gene that provides high tensile strength.</title>
        <authorList>
            <person name="Kono N."/>
            <person name="Nakamura H."/>
            <person name="Ohtoshi R."/>
            <person name="Tomita M."/>
            <person name="Numata K."/>
            <person name="Arakawa K."/>
        </authorList>
    </citation>
    <scope>NUCLEOTIDE SEQUENCE [LARGE SCALE GENOMIC DNA]</scope>
</reference>
<dbReference type="AlphaFoldDB" id="A0A4C1VXA2"/>
<evidence type="ECO:0000256" key="1">
    <source>
        <dbReference type="SAM" id="MobiDB-lite"/>
    </source>
</evidence>
<feature type="region of interest" description="Disordered" evidence="1">
    <location>
        <begin position="1"/>
        <end position="20"/>
    </location>
</feature>
<dbReference type="OrthoDB" id="425681at2759"/>
<feature type="compositionally biased region" description="Basic and acidic residues" evidence="1">
    <location>
        <begin position="1"/>
        <end position="17"/>
    </location>
</feature>
<name>A0A4C1VXA2_EUMVA</name>
<accession>A0A4C1VXA2</accession>
<dbReference type="EMBL" id="BGZK01000420">
    <property type="protein sequence ID" value="GBP42564.1"/>
    <property type="molecule type" value="Genomic_DNA"/>
</dbReference>
<comment type="caution">
    <text evidence="2">The sequence shown here is derived from an EMBL/GenBank/DDBJ whole genome shotgun (WGS) entry which is preliminary data.</text>
</comment>
<proteinExistence type="predicted"/>
<evidence type="ECO:0000313" key="3">
    <source>
        <dbReference type="Proteomes" id="UP000299102"/>
    </source>
</evidence>
<organism evidence="2 3">
    <name type="scientific">Eumeta variegata</name>
    <name type="common">Bagworm moth</name>
    <name type="synonym">Eumeta japonica</name>
    <dbReference type="NCBI Taxonomy" id="151549"/>
    <lineage>
        <taxon>Eukaryota</taxon>
        <taxon>Metazoa</taxon>
        <taxon>Ecdysozoa</taxon>
        <taxon>Arthropoda</taxon>
        <taxon>Hexapoda</taxon>
        <taxon>Insecta</taxon>
        <taxon>Pterygota</taxon>
        <taxon>Neoptera</taxon>
        <taxon>Endopterygota</taxon>
        <taxon>Lepidoptera</taxon>
        <taxon>Glossata</taxon>
        <taxon>Ditrysia</taxon>
        <taxon>Tineoidea</taxon>
        <taxon>Psychidae</taxon>
        <taxon>Oiketicinae</taxon>
        <taxon>Eumeta</taxon>
    </lineage>
</organism>
<protein>
    <submittedName>
        <fullName evidence="2">Uncharacterized protein</fullName>
    </submittedName>
</protein>